<evidence type="ECO:0000313" key="9">
    <source>
        <dbReference type="Proteomes" id="UP000265768"/>
    </source>
</evidence>
<keyword evidence="9" id="KW-1185">Reference proteome</keyword>
<dbReference type="GO" id="GO:0005829">
    <property type="term" value="C:cytosol"/>
    <property type="evidence" value="ECO:0007669"/>
    <property type="project" value="TreeGrafter"/>
</dbReference>
<evidence type="ECO:0000256" key="2">
    <source>
        <dbReference type="ARBA" id="ARBA00012381"/>
    </source>
</evidence>
<gene>
    <name evidence="8" type="ORF">D5H75_21715</name>
</gene>
<keyword evidence="3" id="KW-0479">Metal-binding</keyword>
<dbReference type="Pfam" id="PF09296">
    <property type="entry name" value="NUDIX-like"/>
    <property type="match status" value="1"/>
</dbReference>
<evidence type="ECO:0000259" key="7">
    <source>
        <dbReference type="PROSITE" id="PS51462"/>
    </source>
</evidence>
<dbReference type="InterPro" id="IPR050241">
    <property type="entry name" value="NAD-cap_RNA_hydrolase_NudC"/>
</dbReference>
<comment type="caution">
    <text evidence="8">The sequence shown here is derived from an EMBL/GenBank/DDBJ whole genome shotgun (WGS) entry which is preliminary data.</text>
</comment>
<dbReference type="InterPro" id="IPR015375">
    <property type="entry name" value="NADH_PPase-like_N"/>
</dbReference>
<keyword evidence="4 8" id="KW-0378">Hydrolase</keyword>
<dbReference type="SUPFAM" id="SSF55811">
    <property type="entry name" value="Nudix"/>
    <property type="match status" value="1"/>
</dbReference>
<dbReference type="PANTHER" id="PTHR42904:SF8">
    <property type="entry name" value="NAD(+) DIPHOSPHATASE"/>
    <property type="match status" value="1"/>
</dbReference>
<evidence type="ECO:0000256" key="6">
    <source>
        <dbReference type="ARBA" id="ARBA00023027"/>
    </source>
</evidence>
<dbReference type="GO" id="GO:0046872">
    <property type="term" value="F:metal ion binding"/>
    <property type="evidence" value="ECO:0007669"/>
    <property type="project" value="UniProtKB-KW"/>
</dbReference>
<dbReference type="Gene3D" id="3.90.79.10">
    <property type="entry name" value="Nucleoside Triphosphate Pyrophosphohydrolase"/>
    <property type="match status" value="1"/>
</dbReference>
<dbReference type="OrthoDB" id="9791656at2"/>
<comment type="cofactor">
    <cofactor evidence="1">
        <name>Mg(2+)</name>
        <dbReference type="ChEBI" id="CHEBI:18420"/>
    </cofactor>
</comment>
<organism evidence="8 9">
    <name type="scientific">Bailinhaonella thermotolerans</name>
    <dbReference type="NCBI Taxonomy" id="1070861"/>
    <lineage>
        <taxon>Bacteria</taxon>
        <taxon>Bacillati</taxon>
        <taxon>Actinomycetota</taxon>
        <taxon>Actinomycetes</taxon>
        <taxon>Streptosporangiales</taxon>
        <taxon>Streptosporangiaceae</taxon>
        <taxon>Bailinhaonella</taxon>
    </lineage>
</organism>
<dbReference type="EC" id="3.6.1.22" evidence="2"/>
<evidence type="ECO:0000256" key="3">
    <source>
        <dbReference type="ARBA" id="ARBA00022723"/>
    </source>
</evidence>
<dbReference type="GO" id="GO:0019677">
    <property type="term" value="P:NAD+ catabolic process"/>
    <property type="evidence" value="ECO:0007669"/>
    <property type="project" value="TreeGrafter"/>
</dbReference>
<evidence type="ECO:0000256" key="5">
    <source>
        <dbReference type="ARBA" id="ARBA00022842"/>
    </source>
</evidence>
<dbReference type="AlphaFoldDB" id="A0A3A4BA02"/>
<evidence type="ECO:0000313" key="8">
    <source>
        <dbReference type="EMBL" id="RJL31028.1"/>
    </source>
</evidence>
<dbReference type="InterPro" id="IPR000086">
    <property type="entry name" value="NUDIX_hydrolase_dom"/>
</dbReference>
<dbReference type="InterPro" id="IPR020084">
    <property type="entry name" value="NUDIX_hydrolase_CS"/>
</dbReference>
<dbReference type="InterPro" id="IPR015376">
    <property type="entry name" value="Znr_NADH_PPase"/>
</dbReference>
<dbReference type="GO" id="GO:0006742">
    <property type="term" value="P:NADP+ catabolic process"/>
    <property type="evidence" value="ECO:0007669"/>
    <property type="project" value="TreeGrafter"/>
</dbReference>
<accession>A0A3A4BA02</accession>
<dbReference type="Gene3D" id="3.90.79.20">
    <property type="match status" value="1"/>
</dbReference>
<dbReference type="EMBL" id="QZEY01000008">
    <property type="protein sequence ID" value="RJL31028.1"/>
    <property type="molecule type" value="Genomic_DNA"/>
</dbReference>
<dbReference type="CDD" id="cd03429">
    <property type="entry name" value="NUDIX_NADH_pyrophosphatase_Nudt13"/>
    <property type="match status" value="1"/>
</dbReference>
<evidence type="ECO:0000256" key="4">
    <source>
        <dbReference type="ARBA" id="ARBA00022801"/>
    </source>
</evidence>
<keyword evidence="5" id="KW-0460">Magnesium</keyword>
<dbReference type="Pfam" id="PF00293">
    <property type="entry name" value="NUDIX"/>
    <property type="match status" value="1"/>
</dbReference>
<dbReference type="Proteomes" id="UP000265768">
    <property type="component" value="Unassembled WGS sequence"/>
</dbReference>
<keyword evidence="6" id="KW-0520">NAD</keyword>
<dbReference type="GO" id="GO:0035529">
    <property type="term" value="F:NADH pyrophosphatase activity"/>
    <property type="evidence" value="ECO:0007669"/>
    <property type="project" value="TreeGrafter"/>
</dbReference>
<dbReference type="PANTHER" id="PTHR42904">
    <property type="entry name" value="NUDIX HYDROLASE, NUDC SUBFAMILY"/>
    <property type="match status" value="1"/>
</dbReference>
<dbReference type="PROSITE" id="PS00893">
    <property type="entry name" value="NUDIX_BOX"/>
    <property type="match status" value="1"/>
</dbReference>
<reference evidence="8 9" key="1">
    <citation type="submission" date="2018-09" db="EMBL/GenBank/DDBJ databases">
        <title>YIM 75507 draft genome.</title>
        <authorList>
            <person name="Tang S."/>
            <person name="Feng Y."/>
        </authorList>
    </citation>
    <scope>NUCLEOTIDE SEQUENCE [LARGE SCALE GENOMIC DNA]</scope>
    <source>
        <strain evidence="8 9">YIM 75507</strain>
    </source>
</reference>
<dbReference type="InterPro" id="IPR049734">
    <property type="entry name" value="NudC-like_C"/>
</dbReference>
<dbReference type="InterPro" id="IPR015797">
    <property type="entry name" value="NUDIX_hydrolase-like_dom_sf"/>
</dbReference>
<dbReference type="PROSITE" id="PS51462">
    <property type="entry name" value="NUDIX"/>
    <property type="match status" value="1"/>
</dbReference>
<name>A0A3A4BA02_9ACTN</name>
<feature type="domain" description="Nudix hydrolase" evidence="7">
    <location>
        <begin position="155"/>
        <end position="282"/>
    </location>
</feature>
<evidence type="ECO:0000256" key="1">
    <source>
        <dbReference type="ARBA" id="ARBA00001946"/>
    </source>
</evidence>
<dbReference type="Pfam" id="PF09297">
    <property type="entry name" value="Zn_ribbon_NUD"/>
    <property type="match status" value="1"/>
</dbReference>
<sequence>MPYSGRWLDRAPGRRTDPRWVNRILAAPSTRVIPMWNDRCLAKDDQPVSLTPSTLPEGAEPVLLGLDGDAGVFAADLTHLSEPDALALAAATATMDVRALVARLTPPEAGTLAYARGILHWARNQRYCGACGSPTESHHAGAARACQGCGKVLFPRIEPAVIALIEAPGDAGRCLLARHKGAPENAYSLLAGFVEIGESLEDAVCREIHEEAGVEVEDVVYQASQAWPFPAGLMTGFRARALGESIKVDPGELEEARWFTKPQAAALLTRQRPDSIGRYLLESWLQNPAAA</sequence>
<dbReference type="NCBIfam" id="NF001299">
    <property type="entry name" value="PRK00241.1"/>
    <property type="match status" value="1"/>
</dbReference>
<proteinExistence type="predicted"/>
<protein>
    <recommendedName>
        <fullName evidence="2">NAD(+) diphosphatase</fullName>
        <ecNumber evidence="2">3.6.1.22</ecNumber>
    </recommendedName>
</protein>